<evidence type="ECO:0000259" key="2">
    <source>
        <dbReference type="PROSITE" id="PS51724"/>
    </source>
</evidence>
<dbReference type="Gene3D" id="3.30.70.1070">
    <property type="entry name" value="Sporulation related repeat"/>
    <property type="match status" value="1"/>
</dbReference>
<comment type="caution">
    <text evidence="3">The sequence shown here is derived from an EMBL/GenBank/DDBJ whole genome shotgun (WGS) entry which is preliminary data.</text>
</comment>
<dbReference type="Proteomes" id="UP001549691">
    <property type="component" value="Unassembled WGS sequence"/>
</dbReference>
<proteinExistence type="predicted"/>
<gene>
    <name evidence="3" type="ORF">ABXR19_19500</name>
</gene>
<evidence type="ECO:0000313" key="3">
    <source>
        <dbReference type="EMBL" id="MET7016378.1"/>
    </source>
</evidence>
<dbReference type="EMBL" id="JBEWZI010000038">
    <property type="protein sequence ID" value="MET7016378.1"/>
    <property type="molecule type" value="Genomic_DNA"/>
</dbReference>
<accession>A0ABV2TTC6</accession>
<evidence type="ECO:0000256" key="1">
    <source>
        <dbReference type="SAM" id="Phobius"/>
    </source>
</evidence>
<dbReference type="SUPFAM" id="SSF110997">
    <property type="entry name" value="Sporulation related repeat"/>
    <property type="match status" value="1"/>
</dbReference>
<feature type="domain" description="SPOR" evidence="2">
    <location>
        <begin position="177"/>
        <end position="250"/>
    </location>
</feature>
<feature type="transmembrane region" description="Helical" evidence="1">
    <location>
        <begin position="20"/>
        <end position="41"/>
    </location>
</feature>
<organism evidence="3 4">
    <name type="scientific">Uliginosibacterium flavum</name>
    <dbReference type="NCBI Taxonomy" id="1396831"/>
    <lineage>
        <taxon>Bacteria</taxon>
        <taxon>Pseudomonadati</taxon>
        <taxon>Pseudomonadota</taxon>
        <taxon>Betaproteobacteria</taxon>
        <taxon>Rhodocyclales</taxon>
        <taxon>Zoogloeaceae</taxon>
        <taxon>Uliginosibacterium</taxon>
    </lineage>
</organism>
<dbReference type="InterPro" id="IPR052521">
    <property type="entry name" value="Cell_div_SPOR-domain"/>
</dbReference>
<dbReference type="PANTHER" id="PTHR38687">
    <property type="entry name" value="CELL DIVISION PROTEIN DEDD-RELATED"/>
    <property type="match status" value="1"/>
</dbReference>
<dbReference type="RefSeq" id="WP_354602835.1">
    <property type="nucleotide sequence ID" value="NZ_JBEWZI010000038.1"/>
</dbReference>
<dbReference type="Pfam" id="PF05036">
    <property type="entry name" value="SPOR"/>
    <property type="match status" value="1"/>
</dbReference>
<keyword evidence="1" id="KW-0472">Membrane</keyword>
<name>A0ABV2TTC6_9RHOO</name>
<dbReference type="InterPro" id="IPR007730">
    <property type="entry name" value="SPOR-like_dom"/>
</dbReference>
<keyword evidence="1" id="KW-1133">Transmembrane helix</keyword>
<keyword evidence="4" id="KW-1185">Reference proteome</keyword>
<dbReference type="PANTHER" id="PTHR38687:SF1">
    <property type="entry name" value="CELL DIVISION PROTEIN DEDD"/>
    <property type="match status" value="1"/>
</dbReference>
<protein>
    <submittedName>
        <fullName evidence="3">SPOR domain-containing protein</fullName>
    </submittedName>
</protein>
<sequence>MLDQGVQGREGDRAHARRKIVVRAAVTAGLIAALLASLLMFEQPKLADDVPQPPEASSPEIGVAVSGGAASLSEDVQAAIQAAPDMAQAELASMSSSVESPVVTLAAPVVPEGSKDVSVKPILSISPQPVALRTEPRTGKPANGDRLLIDVPKPLPAASASTPASSVKVATAAPAAALASGGFVVQLGVFNNSTNAEELRAKLKLAGIPSQLETRVQVGPFASKDEAVKAQEKLRTLGLGGGMLVLPKKP</sequence>
<reference evidence="3 4" key="1">
    <citation type="submission" date="2024-07" db="EMBL/GenBank/DDBJ databases">
        <title>Uliginosibacterium flavum JJ3220;KACC:17644.</title>
        <authorList>
            <person name="Kim M.K."/>
        </authorList>
    </citation>
    <scope>NUCLEOTIDE SEQUENCE [LARGE SCALE GENOMIC DNA]</scope>
    <source>
        <strain evidence="3 4">KACC:17644</strain>
    </source>
</reference>
<evidence type="ECO:0000313" key="4">
    <source>
        <dbReference type="Proteomes" id="UP001549691"/>
    </source>
</evidence>
<dbReference type="PROSITE" id="PS51724">
    <property type="entry name" value="SPOR"/>
    <property type="match status" value="1"/>
</dbReference>
<dbReference type="InterPro" id="IPR036680">
    <property type="entry name" value="SPOR-like_sf"/>
</dbReference>
<keyword evidence="1" id="KW-0812">Transmembrane</keyword>